<evidence type="ECO:0000313" key="1">
    <source>
        <dbReference type="EMBL" id="PVU93937.1"/>
    </source>
</evidence>
<protein>
    <submittedName>
        <fullName evidence="1">Uncharacterized protein</fullName>
    </submittedName>
</protein>
<dbReference type="AlphaFoldDB" id="A0A2T9YNN3"/>
<dbReference type="Proteomes" id="UP000245383">
    <property type="component" value="Unassembled WGS sequence"/>
</dbReference>
<proteinExistence type="predicted"/>
<keyword evidence="2" id="KW-1185">Reference proteome</keyword>
<dbReference type="PANTHER" id="PTHR22876">
    <property type="entry name" value="ZGC:101016"/>
    <property type="match status" value="1"/>
</dbReference>
<dbReference type="EMBL" id="MBFR01000107">
    <property type="protein sequence ID" value="PVU93937.1"/>
    <property type="molecule type" value="Genomic_DNA"/>
</dbReference>
<dbReference type="Pfam" id="PF10217">
    <property type="entry name" value="DUF2039"/>
    <property type="match status" value="1"/>
</dbReference>
<organism evidence="1 2">
    <name type="scientific">Smittium simulii</name>
    <dbReference type="NCBI Taxonomy" id="133385"/>
    <lineage>
        <taxon>Eukaryota</taxon>
        <taxon>Fungi</taxon>
        <taxon>Fungi incertae sedis</taxon>
        <taxon>Zoopagomycota</taxon>
        <taxon>Kickxellomycotina</taxon>
        <taxon>Harpellomycetes</taxon>
        <taxon>Harpellales</taxon>
        <taxon>Legeriomycetaceae</taxon>
        <taxon>Smittium</taxon>
    </lineage>
</organism>
<sequence length="173" mass="19930">MSEAKHNKSGPKKGAQKYQNTFAYTHNKGSKLSKKILSLPIDGLCAKCFDQITWRKTYRKYKPLTVAATCVSCNQKNIKKAYHVLCDPCAETKKVCAKCMQVKEIVIDENTLIAQQLELEQTDFKKHLQGMRERVRRSYLRKLERGEITPEEVLAIQVTEDFDDFSDFSSEED</sequence>
<gene>
    <name evidence="1" type="ORF">BB561_002934</name>
</gene>
<dbReference type="OrthoDB" id="250548at2759"/>
<dbReference type="PANTHER" id="PTHR22876:SF5">
    <property type="entry name" value="CHROMOSOME 9 OPEN READING FRAME 85"/>
    <property type="match status" value="1"/>
</dbReference>
<dbReference type="InterPro" id="IPR019351">
    <property type="entry name" value="DUF2039"/>
</dbReference>
<comment type="caution">
    <text evidence="1">The sequence shown here is derived from an EMBL/GenBank/DDBJ whole genome shotgun (WGS) entry which is preliminary data.</text>
</comment>
<accession>A0A2T9YNN3</accession>
<evidence type="ECO:0000313" key="2">
    <source>
        <dbReference type="Proteomes" id="UP000245383"/>
    </source>
</evidence>
<reference evidence="1 2" key="1">
    <citation type="journal article" date="2018" name="MBio">
        <title>Comparative Genomics Reveals the Core Gene Toolbox for the Fungus-Insect Symbiosis.</title>
        <authorList>
            <person name="Wang Y."/>
            <person name="Stata M."/>
            <person name="Wang W."/>
            <person name="Stajich J.E."/>
            <person name="White M.M."/>
            <person name="Moncalvo J.M."/>
        </authorList>
    </citation>
    <scope>NUCLEOTIDE SEQUENCE [LARGE SCALE GENOMIC DNA]</scope>
    <source>
        <strain evidence="1 2">SWE-8-4</strain>
    </source>
</reference>
<name>A0A2T9YNN3_9FUNG</name>